<gene>
    <name evidence="2" type="ORF">SK128_017318</name>
</gene>
<dbReference type="Proteomes" id="UP001381693">
    <property type="component" value="Unassembled WGS sequence"/>
</dbReference>
<feature type="transmembrane region" description="Helical" evidence="1">
    <location>
        <begin position="270"/>
        <end position="293"/>
    </location>
</feature>
<accession>A0AAN8XHT5</accession>
<dbReference type="SUPFAM" id="SSF49265">
    <property type="entry name" value="Fibronectin type III"/>
    <property type="match status" value="2"/>
</dbReference>
<feature type="non-terminal residue" evidence="2">
    <location>
        <position position="325"/>
    </location>
</feature>
<evidence type="ECO:0000313" key="3">
    <source>
        <dbReference type="Proteomes" id="UP001381693"/>
    </source>
</evidence>
<name>A0AAN8XHT5_HALRR</name>
<sequence length="325" mass="36282">IKWEYRILWGMSANDLKHSVNMANTMNTSHIIRGLEACEVYILAVMVGGPIGIGPVEEKKITIGPDLLAPPKDLHATRVNPDNKTMIITWKPSCPRISNDSIRYELLIRDVIHNKTSYYELPSKVGNIQSHEVETHWGGRYSISIRSALPEARYSQPKICDGPVIPAPYELTFNPSDESFFWRRSPNMPNELLTQNISYILYISQNQNMSDAKLYPAIVPPIILSDLSPGVIYYASVVLQDADGYISPQSSAIRIEKPIGDEIVLSQNSVVGVAVSVFLVVVALIVVVGILAVRHRRLARSFLTFANTHYDRSQGTTLITTDHNL</sequence>
<comment type="caution">
    <text evidence="2">The sequence shown here is derived from an EMBL/GenBank/DDBJ whole genome shotgun (WGS) entry which is preliminary data.</text>
</comment>
<evidence type="ECO:0000313" key="2">
    <source>
        <dbReference type="EMBL" id="KAK7079454.1"/>
    </source>
</evidence>
<protein>
    <submittedName>
        <fullName evidence="2">Uncharacterized protein</fullName>
    </submittedName>
</protein>
<dbReference type="AlphaFoldDB" id="A0AAN8XHT5"/>
<dbReference type="EMBL" id="JAXCGZ010006970">
    <property type="protein sequence ID" value="KAK7079454.1"/>
    <property type="molecule type" value="Genomic_DNA"/>
</dbReference>
<keyword evidence="1" id="KW-1133">Transmembrane helix</keyword>
<keyword evidence="1" id="KW-0472">Membrane</keyword>
<proteinExistence type="predicted"/>
<feature type="non-terminal residue" evidence="2">
    <location>
        <position position="1"/>
    </location>
</feature>
<organism evidence="2 3">
    <name type="scientific">Halocaridina rubra</name>
    <name type="common">Hawaiian red shrimp</name>
    <dbReference type="NCBI Taxonomy" id="373956"/>
    <lineage>
        <taxon>Eukaryota</taxon>
        <taxon>Metazoa</taxon>
        <taxon>Ecdysozoa</taxon>
        <taxon>Arthropoda</taxon>
        <taxon>Crustacea</taxon>
        <taxon>Multicrustacea</taxon>
        <taxon>Malacostraca</taxon>
        <taxon>Eumalacostraca</taxon>
        <taxon>Eucarida</taxon>
        <taxon>Decapoda</taxon>
        <taxon>Pleocyemata</taxon>
        <taxon>Caridea</taxon>
        <taxon>Atyoidea</taxon>
        <taxon>Atyidae</taxon>
        <taxon>Halocaridina</taxon>
    </lineage>
</organism>
<keyword evidence="3" id="KW-1185">Reference proteome</keyword>
<keyword evidence="1" id="KW-0812">Transmembrane</keyword>
<evidence type="ECO:0000256" key="1">
    <source>
        <dbReference type="SAM" id="Phobius"/>
    </source>
</evidence>
<dbReference type="InterPro" id="IPR036116">
    <property type="entry name" value="FN3_sf"/>
</dbReference>
<reference evidence="2 3" key="1">
    <citation type="submission" date="2023-11" db="EMBL/GenBank/DDBJ databases">
        <title>Halocaridina rubra genome assembly.</title>
        <authorList>
            <person name="Smith C."/>
        </authorList>
    </citation>
    <scope>NUCLEOTIDE SEQUENCE [LARGE SCALE GENOMIC DNA]</scope>
    <source>
        <strain evidence="2">EP-1</strain>
        <tissue evidence="2">Whole</tissue>
    </source>
</reference>